<keyword evidence="1" id="KW-0472">Membrane</keyword>
<dbReference type="InterPro" id="IPR015943">
    <property type="entry name" value="WD40/YVTN_repeat-like_dom_sf"/>
</dbReference>
<gene>
    <name evidence="2" type="ORF">HDF16_004024</name>
</gene>
<name>A0A7W7ZGE2_9BACT</name>
<dbReference type="PANTHER" id="PTHR47197">
    <property type="entry name" value="PROTEIN NIRF"/>
    <property type="match status" value="1"/>
</dbReference>
<evidence type="ECO:0000256" key="1">
    <source>
        <dbReference type="SAM" id="Phobius"/>
    </source>
</evidence>
<feature type="transmembrane region" description="Helical" evidence="1">
    <location>
        <begin position="12"/>
        <end position="32"/>
    </location>
</feature>
<dbReference type="Proteomes" id="UP000540989">
    <property type="component" value="Unassembled WGS sequence"/>
</dbReference>
<dbReference type="EMBL" id="JACHIP010000005">
    <property type="protein sequence ID" value="MBB5059301.1"/>
    <property type="molecule type" value="Genomic_DNA"/>
</dbReference>
<dbReference type="SUPFAM" id="SSF51004">
    <property type="entry name" value="C-terminal (heme d1) domain of cytochrome cd1-nitrite reductase"/>
    <property type="match status" value="1"/>
</dbReference>
<keyword evidence="1" id="KW-1133">Transmembrane helix</keyword>
<proteinExistence type="predicted"/>
<reference evidence="2 3" key="1">
    <citation type="submission" date="2020-08" db="EMBL/GenBank/DDBJ databases">
        <title>Genomic Encyclopedia of Type Strains, Phase IV (KMG-V): Genome sequencing to study the core and pangenomes of soil and plant-associated prokaryotes.</title>
        <authorList>
            <person name="Whitman W."/>
        </authorList>
    </citation>
    <scope>NUCLEOTIDE SEQUENCE [LARGE SCALE GENOMIC DNA]</scope>
    <source>
        <strain evidence="2 3">M8UP14</strain>
    </source>
</reference>
<protein>
    <submittedName>
        <fullName evidence="2">DNA-binding beta-propeller fold protein YncE</fullName>
    </submittedName>
</protein>
<dbReference type="GO" id="GO:0003677">
    <property type="term" value="F:DNA binding"/>
    <property type="evidence" value="ECO:0007669"/>
    <property type="project" value="UniProtKB-KW"/>
</dbReference>
<dbReference type="PANTHER" id="PTHR47197:SF3">
    <property type="entry name" value="DIHYDRO-HEME D1 DEHYDROGENASE"/>
    <property type="match status" value="1"/>
</dbReference>
<accession>A0A7W7ZGE2</accession>
<comment type="caution">
    <text evidence="2">The sequence shown here is derived from an EMBL/GenBank/DDBJ whole genome shotgun (WGS) entry which is preliminary data.</text>
</comment>
<keyword evidence="3" id="KW-1185">Reference proteome</keyword>
<evidence type="ECO:0000313" key="3">
    <source>
        <dbReference type="Proteomes" id="UP000540989"/>
    </source>
</evidence>
<organism evidence="2 3">
    <name type="scientific">Granulicella aggregans</name>
    <dbReference type="NCBI Taxonomy" id="474949"/>
    <lineage>
        <taxon>Bacteria</taxon>
        <taxon>Pseudomonadati</taxon>
        <taxon>Acidobacteriota</taxon>
        <taxon>Terriglobia</taxon>
        <taxon>Terriglobales</taxon>
        <taxon>Acidobacteriaceae</taxon>
        <taxon>Granulicella</taxon>
    </lineage>
</organism>
<dbReference type="InterPro" id="IPR011048">
    <property type="entry name" value="Haem_d1_sf"/>
</dbReference>
<dbReference type="Gene3D" id="2.130.10.10">
    <property type="entry name" value="YVTN repeat-like/Quinoprotein amine dehydrogenase"/>
    <property type="match status" value="2"/>
</dbReference>
<keyword evidence="2" id="KW-0238">DNA-binding</keyword>
<keyword evidence="1" id="KW-0812">Transmembrane</keyword>
<sequence length="355" mass="38336">MNRSIRRGLQITAALAAAVLVCLSIVVPYLAYPGTPSKSNFMTFEGYVELPKHGLLNVLDYMALSGKTLFVTSESTGSLFKIDLNPDRLSVSPVAEMPGAGAAHGMALFPDANVAFLTRSEENIVQVFDPKTLEQFQSIPVADDADAILYVPSARLVYVANGGPKMATLIDPERRVTVGTISLPGEPEFVAQDPQTGLLYQNLQDLNSLAGIDLGSRSIVGRWPLDPCERPTGMAIDPSTRRLFAVCAGNALLVVFDLDQHRVITSLKIGGGPDSVAFDPILHRVYSAGKDGKLTVIHQDGPDAYRVLDEIRTHYGAHTLAVDPISHKVYVGYASLLVRPRIAVFSPTRGEDKPQ</sequence>
<evidence type="ECO:0000313" key="2">
    <source>
        <dbReference type="EMBL" id="MBB5059301.1"/>
    </source>
</evidence>
<dbReference type="InterPro" id="IPR051200">
    <property type="entry name" value="Host-pathogen_enzymatic-act"/>
</dbReference>
<dbReference type="AlphaFoldDB" id="A0A7W7ZGE2"/>